<evidence type="ECO:0000313" key="4">
    <source>
        <dbReference type="Proteomes" id="UP000190135"/>
    </source>
</evidence>
<dbReference type="STRING" id="1365950.SAMN05428963_102390"/>
<feature type="domain" description="DUF1468" evidence="2">
    <location>
        <begin position="14"/>
        <end position="157"/>
    </location>
</feature>
<keyword evidence="1" id="KW-1133">Transmembrane helix</keyword>
<dbReference type="Pfam" id="PF07331">
    <property type="entry name" value="TctB"/>
    <property type="match status" value="1"/>
</dbReference>
<accession>A0A1T4N2B1</accession>
<dbReference type="RefSeq" id="WP_078707039.1">
    <property type="nucleotide sequence ID" value="NZ_FUXL01000002.1"/>
</dbReference>
<dbReference type="InterPro" id="IPR009936">
    <property type="entry name" value="DUF1468"/>
</dbReference>
<name>A0A1T4N2B1_9HYPH</name>
<evidence type="ECO:0000259" key="2">
    <source>
        <dbReference type="Pfam" id="PF07331"/>
    </source>
</evidence>
<evidence type="ECO:0000313" key="3">
    <source>
        <dbReference type="EMBL" id="SJZ73423.1"/>
    </source>
</evidence>
<dbReference type="OrthoDB" id="7871288at2"/>
<gene>
    <name evidence="3" type="ORF">SAMN05428963_102390</name>
</gene>
<protein>
    <submittedName>
        <fullName evidence="3">Putative tricarboxylic transport membrane protein</fullName>
    </submittedName>
</protein>
<keyword evidence="4" id="KW-1185">Reference proteome</keyword>
<feature type="transmembrane region" description="Helical" evidence="1">
    <location>
        <begin position="44"/>
        <end position="68"/>
    </location>
</feature>
<keyword evidence="1" id="KW-0472">Membrane</keyword>
<proteinExistence type="predicted"/>
<sequence length="158" mass="16634">MTRTRRDIYTDLALSVFSLAGAALLFVGASDLPAARFEPLGSSALPYALGVLIALFAAIIGLRALFALRAAMPNAGEPSELANPGRMALVFVATLIYVAALDSFRAPYIVATTLFIIAIGATIGSPKPRSLALFAVLGLVLAVAIRFVFTRFLYVDLG</sequence>
<dbReference type="AlphaFoldDB" id="A0A1T4N2B1"/>
<dbReference type="EMBL" id="FUXL01000002">
    <property type="protein sequence ID" value="SJZ73423.1"/>
    <property type="molecule type" value="Genomic_DNA"/>
</dbReference>
<evidence type="ECO:0000256" key="1">
    <source>
        <dbReference type="SAM" id="Phobius"/>
    </source>
</evidence>
<keyword evidence="1" id="KW-0812">Transmembrane</keyword>
<feature type="transmembrane region" description="Helical" evidence="1">
    <location>
        <begin position="131"/>
        <end position="154"/>
    </location>
</feature>
<organism evidence="3 4">
    <name type="scientific">Consotaella salsifontis</name>
    <dbReference type="NCBI Taxonomy" id="1365950"/>
    <lineage>
        <taxon>Bacteria</taxon>
        <taxon>Pseudomonadati</taxon>
        <taxon>Pseudomonadota</taxon>
        <taxon>Alphaproteobacteria</taxon>
        <taxon>Hyphomicrobiales</taxon>
        <taxon>Aurantimonadaceae</taxon>
        <taxon>Consotaella</taxon>
    </lineage>
</organism>
<reference evidence="3 4" key="1">
    <citation type="submission" date="2017-02" db="EMBL/GenBank/DDBJ databases">
        <authorList>
            <person name="Peterson S.W."/>
        </authorList>
    </citation>
    <scope>NUCLEOTIDE SEQUENCE [LARGE SCALE GENOMIC DNA]</scope>
    <source>
        <strain evidence="3 4">USBA 369</strain>
    </source>
</reference>
<dbReference type="Proteomes" id="UP000190135">
    <property type="component" value="Unassembled WGS sequence"/>
</dbReference>
<feature type="transmembrane region" description="Helical" evidence="1">
    <location>
        <begin position="12"/>
        <end position="32"/>
    </location>
</feature>
<feature type="transmembrane region" description="Helical" evidence="1">
    <location>
        <begin position="80"/>
        <end position="100"/>
    </location>
</feature>
<feature type="transmembrane region" description="Helical" evidence="1">
    <location>
        <begin position="106"/>
        <end position="124"/>
    </location>
</feature>